<evidence type="ECO:0000313" key="1">
    <source>
        <dbReference type="EMBL" id="KAH7203082.1"/>
    </source>
</evidence>
<protein>
    <submittedName>
        <fullName evidence="1">Uncharacterized protein</fullName>
    </submittedName>
</protein>
<sequence>MTAVDAIYAIGQAIPSFLIFAMKSLLEEYAFADIDEDIILTHTETGFNNSQRALQWLQHFNIYSFTKSSDSDDFMIEQWFGYGPKITRETWSQEIAFRASKNSEKNLPVKRRLLMDGFSAHEDRPFIYHTSHLLQPLDVGVYKHVKRAQRSALYDFIGGGGLQLSRFQFL</sequence>
<dbReference type="OrthoDB" id="5091731at2759"/>
<accession>A0A9P9JJZ7</accession>
<evidence type="ECO:0000313" key="2">
    <source>
        <dbReference type="Proteomes" id="UP000720189"/>
    </source>
</evidence>
<gene>
    <name evidence="1" type="ORF">BKA55DRAFT_587546</name>
</gene>
<dbReference type="GeneID" id="70224627"/>
<name>A0A9P9JJZ7_FUSRE</name>
<proteinExistence type="predicted"/>
<dbReference type="RefSeq" id="XP_046040736.1">
    <property type="nucleotide sequence ID" value="XM_046194673.1"/>
</dbReference>
<keyword evidence="2" id="KW-1185">Reference proteome</keyword>
<dbReference type="Proteomes" id="UP000720189">
    <property type="component" value="Unassembled WGS sequence"/>
</dbReference>
<organism evidence="1 2">
    <name type="scientific">Fusarium redolens</name>
    <dbReference type="NCBI Taxonomy" id="48865"/>
    <lineage>
        <taxon>Eukaryota</taxon>
        <taxon>Fungi</taxon>
        <taxon>Dikarya</taxon>
        <taxon>Ascomycota</taxon>
        <taxon>Pezizomycotina</taxon>
        <taxon>Sordariomycetes</taxon>
        <taxon>Hypocreomycetidae</taxon>
        <taxon>Hypocreales</taxon>
        <taxon>Nectriaceae</taxon>
        <taxon>Fusarium</taxon>
        <taxon>Fusarium redolens species complex</taxon>
    </lineage>
</organism>
<comment type="caution">
    <text evidence="1">The sequence shown here is derived from an EMBL/GenBank/DDBJ whole genome shotgun (WGS) entry which is preliminary data.</text>
</comment>
<dbReference type="EMBL" id="JAGMUX010000045">
    <property type="protein sequence ID" value="KAH7203082.1"/>
    <property type="molecule type" value="Genomic_DNA"/>
</dbReference>
<feature type="non-terminal residue" evidence="1">
    <location>
        <position position="1"/>
    </location>
</feature>
<dbReference type="AlphaFoldDB" id="A0A9P9JJZ7"/>
<reference evidence="1" key="1">
    <citation type="journal article" date="2021" name="Nat. Commun.">
        <title>Genetic determinants of endophytism in the Arabidopsis root mycobiome.</title>
        <authorList>
            <person name="Mesny F."/>
            <person name="Miyauchi S."/>
            <person name="Thiergart T."/>
            <person name="Pickel B."/>
            <person name="Atanasova L."/>
            <person name="Karlsson M."/>
            <person name="Huettel B."/>
            <person name="Barry K.W."/>
            <person name="Haridas S."/>
            <person name="Chen C."/>
            <person name="Bauer D."/>
            <person name="Andreopoulos W."/>
            <person name="Pangilinan J."/>
            <person name="LaButti K."/>
            <person name="Riley R."/>
            <person name="Lipzen A."/>
            <person name="Clum A."/>
            <person name="Drula E."/>
            <person name="Henrissat B."/>
            <person name="Kohler A."/>
            <person name="Grigoriev I.V."/>
            <person name="Martin F.M."/>
            <person name="Hacquard S."/>
        </authorList>
    </citation>
    <scope>NUCLEOTIDE SEQUENCE</scope>
    <source>
        <strain evidence="1">MPI-CAGE-AT-0023</strain>
    </source>
</reference>